<evidence type="ECO:0000256" key="1">
    <source>
        <dbReference type="SAM" id="SignalP"/>
    </source>
</evidence>
<proteinExistence type="predicted"/>
<dbReference type="EMBL" id="SBII01000005">
    <property type="protein sequence ID" value="RWX00505.1"/>
    <property type="molecule type" value="Genomic_DNA"/>
</dbReference>
<keyword evidence="3" id="KW-1185">Reference proteome</keyword>
<dbReference type="RefSeq" id="WP_128389734.1">
    <property type="nucleotide sequence ID" value="NZ_SBII01000005.1"/>
</dbReference>
<dbReference type="AlphaFoldDB" id="A0A444HBA2"/>
<protein>
    <submittedName>
        <fullName evidence="2">Uncharacterized protein</fullName>
    </submittedName>
</protein>
<name>A0A444HBA2_9FLAO</name>
<feature type="signal peptide" evidence="1">
    <location>
        <begin position="1"/>
        <end position="21"/>
    </location>
</feature>
<evidence type="ECO:0000313" key="2">
    <source>
        <dbReference type="EMBL" id="RWX00505.1"/>
    </source>
</evidence>
<evidence type="ECO:0000313" key="3">
    <source>
        <dbReference type="Proteomes" id="UP000287527"/>
    </source>
</evidence>
<accession>A0A444HBA2</accession>
<dbReference type="Proteomes" id="UP000287527">
    <property type="component" value="Unassembled WGS sequence"/>
</dbReference>
<organism evidence="2 3">
    <name type="scientific">Flavobacterium cerinum</name>
    <dbReference type="NCBI Taxonomy" id="2502784"/>
    <lineage>
        <taxon>Bacteria</taxon>
        <taxon>Pseudomonadati</taxon>
        <taxon>Bacteroidota</taxon>
        <taxon>Flavobacteriia</taxon>
        <taxon>Flavobacteriales</taxon>
        <taxon>Flavobacteriaceae</taxon>
        <taxon>Flavobacterium</taxon>
    </lineage>
</organism>
<reference evidence="2 3" key="1">
    <citation type="submission" date="2019-01" db="EMBL/GenBank/DDBJ databases">
        <title>Flavobacterium sp. nov.,isolated from freshwater.</title>
        <authorList>
            <person name="Zhang R."/>
            <person name="Du Z.-J."/>
        </authorList>
    </citation>
    <scope>NUCLEOTIDE SEQUENCE [LARGE SCALE GENOMIC DNA]</scope>
    <source>
        <strain evidence="2 3">1E403</strain>
    </source>
</reference>
<gene>
    <name evidence="2" type="ORF">EPI11_09525</name>
</gene>
<sequence length="149" mass="16825">MKIKQVLTVIVCAVSFLTASAQKVEQFTIDGNTYYGTKAFPEEILGYYKYEKTKEPVVEINKDGSGLFQVHGVKAYPVEYWIQTDAKGVIQKRTSETNKNYQVVLILKYGSNGESGWKGDMVGKYDRIEVTLAFDQGYAIALGERFKKL</sequence>
<feature type="chain" id="PRO_5019318311" evidence="1">
    <location>
        <begin position="22"/>
        <end position="149"/>
    </location>
</feature>
<comment type="caution">
    <text evidence="2">The sequence shown here is derived from an EMBL/GenBank/DDBJ whole genome shotgun (WGS) entry which is preliminary data.</text>
</comment>
<dbReference type="OrthoDB" id="795889at2"/>
<keyword evidence="1" id="KW-0732">Signal</keyword>